<dbReference type="GO" id="GO:0015250">
    <property type="term" value="F:water channel activity"/>
    <property type="evidence" value="ECO:0007669"/>
    <property type="project" value="TreeGrafter"/>
</dbReference>
<keyword evidence="6 8" id="KW-0472">Membrane</keyword>
<dbReference type="SUPFAM" id="SSF81338">
    <property type="entry name" value="Aquaporin-like"/>
    <property type="match status" value="2"/>
</dbReference>
<dbReference type="AlphaFoldDB" id="A0AA85GED1"/>
<evidence type="ECO:0000313" key="10">
    <source>
        <dbReference type="WBParaSite" id="SRDH1_95420.1"/>
    </source>
</evidence>
<evidence type="ECO:0000256" key="1">
    <source>
        <dbReference type="ARBA" id="ARBA00004141"/>
    </source>
</evidence>
<keyword evidence="9" id="KW-1185">Reference proteome</keyword>
<evidence type="ECO:0000313" key="9">
    <source>
        <dbReference type="Proteomes" id="UP000050792"/>
    </source>
</evidence>
<dbReference type="Gene3D" id="1.20.1080.10">
    <property type="entry name" value="Glycerol uptake facilitator protein"/>
    <property type="match status" value="2"/>
</dbReference>
<feature type="transmembrane region" description="Helical" evidence="8">
    <location>
        <begin position="315"/>
        <end position="336"/>
    </location>
</feature>
<evidence type="ECO:0000256" key="3">
    <source>
        <dbReference type="ARBA" id="ARBA00022448"/>
    </source>
</evidence>
<protein>
    <recommendedName>
        <fullName evidence="11">Aquaporin</fullName>
    </recommendedName>
</protein>
<comment type="subcellular location">
    <subcellularLocation>
        <location evidence="1">Membrane</location>
        <topology evidence="1">Multi-pass membrane protein</topology>
    </subcellularLocation>
</comment>
<dbReference type="PANTHER" id="PTHR43829:SF9">
    <property type="entry name" value="AQUAPORIN-9"/>
    <property type="match status" value="1"/>
</dbReference>
<sequence length="388" mass="42636">MSNHNDSIHCTRYYTFIKQLIHFIHLTKWPFLCDCLNELIGTTIFIIFGLGVMIQTNMNVINNNNNNNDDNNNNNNGQYISISMGWGIAKIIGLLISTGGGGGGGGFGANGANDADGGCANGGDGDDGSGGGHSNRCHDDHSGLLNPSITFAYCLIGKLSLRYLIPYTIIQLLGSILGTYIIITIYWENIQIYTKLISNGKLEMNTTGSLLVNLPGPISHSSCLLDSILSNTIYIWIILIITDKNISNHISNELQLIYIGLLIMGINESLSLNIGIGLNPASDLGARITISLCGWGIQAFKAYNYYFWLPIIGPYIGALIGTLFYGFTICIHFISFNDYDHNYTNNKECTMIDTTSNYCQSSLIEEMNEDLFNITEIDDCFTDSKETL</sequence>
<dbReference type="InterPro" id="IPR023271">
    <property type="entry name" value="Aquaporin-like"/>
</dbReference>
<proteinExistence type="inferred from homology"/>
<evidence type="ECO:0000256" key="5">
    <source>
        <dbReference type="ARBA" id="ARBA00022989"/>
    </source>
</evidence>
<dbReference type="GO" id="GO:0015254">
    <property type="term" value="F:glycerol channel activity"/>
    <property type="evidence" value="ECO:0007669"/>
    <property type="project" value="TreeGrafter"/>
</dbReference>
<evidence type="ECO:0000256" key="6">
    <source>
        <dbReference type="ARBA" id="ARBA00023136"/>
    </source>
</evidence>
<reference evidence="10" key="2">
    <citation type="submission" date="2023-11" db="UniProtKB">
        <authorList>
            <consortium name="WormBaseParasite"/>
        </authorList>
    </citation>
    <scope>IDENTIFICATION</scope>
</reference>
<accession>A0AA85GED1</accession>
<dbReference type="PRINTS" id="PR00783">
    <property type="entry name" value="MINTRINSICP"/>
</dbReference>
<dbReference type="WBParaSite" id="SRDH1_95420.1">
    <property type="protein sequence ID" value="SRDH1_95420.1"/>
    <property type="gene ID" value="SRDH1_95420"/>
</dbReference>
<feature type="transmembrane region" description="Helical" evidence="8">
    <location>
        <begin position="254"/>
        <end position="278"/>
    </location>
</feature>
<keyword evidence="4 7" id="KW-0812">Transmembrane</keyword>
<evidence type="ECO:0000256" key="2">
    <source>
        <dbReference type="ARBA" id="ARBA00006175"/>
    </source>
</evidence>
<evidence type="ECO:0000256" key="4">
    <source>
        <dbReference type="ARBA" id="ARBA00022692"/>
    </source>
</evidence>
<feature type="transmembrane region" description="Helical" evidence="8">
    <location>
        <begin position="164"/>
        <end position="187"/>
    </location>
</feature>
<evidence type="ECO:0008006" key="11">
    <source>
        <dbReference type="Google" id="ProtNLM"/>
    </source>
</evidence>
<dbReference type="Pfam" id="PF00230">
    <property type="entry name" value="MIP"/>
    <property type="match status" value="1"/>
</dbReference>
<reference evidence="9" key="1">
    <citation type="submission" date="2022-06" db="EMBL/GenBank/DDBJ databases">
        <authorList>
            <person name="Berger JAMES D."/>
            <person name="Berger JAMES D."/>
        </authorList>
    </citation>
    <scope>NUCLEOTIDE SEQUENCE [LARGE SCALE GENOMIC DNA]</scope>
</reference>
<evidence type="ECO:0000256" key="7">
    <source>
        <dbReference type="RuleBase" id="RU000477"/>
    </source>
</evidence>
<name>A0AA85GED1_9TREM</name>
<dbReference type="InterPro" id="IPR050363">
    <property type="entry name" value="MIP/Aquaporin"/>
</dbReference>
<keyword evidence="5 8" id="KW-1133">Transmembrane helix</keyword>
<dbReference type="Proteomes" id="UP000050792">
    <property type="component" value="Unassembled WGS sequence"/>
</dbReference>
<comment type="similarity">
    <text evidence="2 7">Belongs to the MIP/aquaporin (TC 1.A.8) family.</text>
</comment>
<dbReference type="InterPro" id="IPR000425">
    <property type="entry name" value="MIP"/>
</dbReference>
<evidence type="ECO:0000256" key="8">
    <source>
        <dbReference type="SAM" id="Phobius"/>
    </source>
</evidence>
<organism evidence="9 10">
    <name type="scientific">Schistosoma rodhaini</name>
    <dbReference type="NCBI Taxonomy" id="6188"/>
    <lineage>
        <taxon>Eukaryota</taxon>
        <taxon>Metazoa</taxon>
        <taxon>Spiralia</taxon>
        <taxon>Lophotrochozoa</taxon>
        <taxon>Platyhelminthes</taxon>
        <taxon>Trematoda</taxon>
        <taxon>Digenea</taxon>
        <taxon>Strigeidida</taxon>
        <taxon>Schistosomatoidea</taxon>
        <taxon>Schistosomatidae</taxon>
        <taxon>Schistosoma</taxon>
    </lineage>
</organism>
<keyword evidence="3 7" id="KW-0813">Transport</keyword>
<dbReference type="GO" id="GO:0005886">
    <property type="term" value="C:plasma membrane"/>
    <property type="evidence" value="ECO:0007669"/>
    <property type="project" value="TreeGrafter"/>
</dbReference>
<dbReference type="PANTHER" id="PTHR43829">
    <property type="entry name" value="AQUAPORIN OR AQUAGLYCEROPORIN RELATED"/>
    <property type="match status" value="1"/>
</dbReference>